<dbReference type="InterPro" id="IPR050490">
    <property type="entry name" value="Bact_solute-bd_prot1"/>
</dbReference>
<dbReference type="Gene3D" id="3.40.190.10">
    <property type="entry name" value="Periplasmic binding protein-like II"/>
    <property type="match status" value="2"/>
</dbReference>
<evidence type="ECO:0000256" key="1">
    <source>
        <dbReference type="ARBA" id="ARBA00022729"/>
    </source>
</evidence>
<dbReference type="PROSITE" id="PS51257">
    <property type="entry name" value="PROKAR_LIPOPROTEIN"/>
    <property type="match status" value="1"/>
</dbReference>
<dbReference type="RefSeq" id="WP_169280848.1">
    <property type="nucleotide sequence ID" value="NZ_CP051680.1"/>
</dbReference>
<dbReference type="EMBL" id="CP051680">
    <property type="protein sequence ID" value="QJD84567.1"/>
    <property type="molecule type" value="Genomic_DNA"/>
</dbReference>
<evidence type="ECO:0000313" key="5">
    <source>
        <dbReference type="Proteomes" id="UP000502248"/>
    </source>
</evidence>
<protein>
    <recommendedName>
        <fullName evidence="6">Extracellular solute-binding protein</fullName>
    </recommendedName>
</protein>
<feature type="signal peptide" evidence="3">
    <location>
        <begin position="1"/>
        <end position="22"/>
    </location>
</feature>
<dbReference type="PANTHER" id="PTHR43649:SF33">
    <property type="entry name" value="POLYGALACTURONAN_RHAMNOGALACTURONAN-BINDING PROTEIN YTCQ"/>
    <property type="match status" value="1"/>
</dbReference>
<evidence type="ECO:0000256" key="3">
    <source>
        <dbReference type="SAM" id="SignalP"/>
    </source>
</evidence>
<keyword evidence="5" id="KW-1185">Reference proteome</keyword>
<dbReference type="KEGG" id="cheb:HH215_16205"/>
<reference evidence="4 5" key="1">
    <citation type="submission" date="2020-04" db="EMBL/GenBank/DDBJ databases">
        <title>Genome sequencing of novel species.</title>
        <authorList>
            <person name="Heo J."/>
            <person name="Kim S.-J."/>
            <person name="Kim J.-S."/>
            <person name="Hong S.-B."/>
            <person name="Kwon S.-W."/>
        </authorList>
    </citation>
    <scope>NUCLEOTIDE SEQUENCE [LARGE SCALE GENOMIC DNA]</scope>
    <source>
        <strain evidence="4 5">MFER-1</strain>
    </source>
</reference>
<gene>
    <name evidence="4" type="ORF">HH215_16205</name>
</gene>
<evidence type="ECO:0000313" key="4">
    <source>
        <dbReference type="EMBL" id="QJD84567.1"/>
    </source>
</evidence>
<dbReference type="AlphaFoldDB" id="A0A7Z2VK77"/>
<dbReference type="Proteomes" id="UP000502248">
    <property type="component" value="Chromosome"/>
</dbReference>
<dbReference type="SUPFAM" id="SSF53850">
    <property type="entry name" value="Periplasmic binding protein-like II"/>
    <property type="match status" value="1"/>
</dbReference>
<name>A0A7Z2VK77_9BACL</name>
<evidence type="ECO:0008006" key="6">
    <source>
        <dbReference type="Google" id="ProtNLM"/>
    </source>
</evidence>
<feature type="chain" id="PRO_5039628820" description="Extracellular solute-binding protein" evidence="3">
    <location>
        <begin position="23"/>
        <end position="554"/>
    </location>
</feature>
<evidence type="ECO:0000256" key="2">
    <source>
        <dbReference type="SAM" id="MobiDB-lite"/>
    </source>
</evidence>
<organism evidence="4 5">
    <name type="scientific">Cohnella herbarum</name>
    <dbReference type="NCBI Taxonomy" id="2728023"/>
    <lineage>
        <taxon>Bacteria</taxon>
        <taxon>Bacillati</taxon>
        <taxon>Bacillota</taxon>
        <taxon>Bacilli</taxon>
        <taxon>Bacillales</taxon>
        <taxon>Paenibacillaceae</taxon>
        <taxon>Cohnella</taxon>
    </lineage>
</organism>
<dbReference type="PANTHER" id="PTHR43649">
    <property type="entry name" value="ARABINOSE-BINDING PROTEIN-RELATED"/>
    <property type="match status" value="1"/>
</dbReference>
<feature type="region of interest" description="Disordered" evidence="2">
    <location>
        <begin position="28"/>
        <end position="63"/>
    </location>
</feature>
<keyword evidence="1 3" id="KW-0732">Signal</keyword>
<accession>A0A7Z2VK77</accession>
<sequence>MGKKRVRILFSALLMVTLLLSACSNNNGGNASPESTSGSVESSTTSASASPSASPSESASAEPAEPIKISWHGNFQTELDADGTIEQEIEKQFNVDIEFINAKNDKLPLLASSNDMPDVMRLPDPKDVTEYAKAGLLLELPQELLQEKTPSIYQAVNEVNPDLWGLSNYDGKNYAIPQYIKYITWDTAMKWRKDILDQVGIAKTPTTIEEFDAAFKAVKDKEKDIIKATNPTLKKLQMFTGTDIAFAWNQFTWLFGAYGSMPGTWQLDGNGAVVRGELLPGTKDALAKLREWYDAGYIDPAFVTDKGEQFTSKWEKGQYLVNGSNGFISDAVPLKPGEPEKPTDVNLKKNVPSALFAWEKAPAGPSGQQGFWSWGPRQNFFAMSARLKDDPAKMEKVLQMIEAIASNEQQWLTAAYGIEGTSFKLGDNGLPQFIKPYDDVKTAEGKKMGAMGAGGPFAPFANIEVTNKFTDPDIATTWTQLTTDKPDALFGLPLPSSSELDQRNQEKWTDTMIKVISGEKPLEYYDDYVKWFNDNGGSKWTQEANDLYNSQFKK</sequence>
<proteinExistence type="predicted"/>